<dbReference type="OrthoDB" id="6339452at2759"/>
<dbReference type="Pfam" id="PF00089">
    <property type="entry name" value="Trypsin"/>
    <property type="match status" value="2"/>
</dbReference>
<dbReference type="AlphaFoldDB" id="A0A9W7GSF4"/>
<evidence type="ECO:0000256" key="1">
    <source>
        <dbReference type="ARBA" id="ARBA00023026"/>
    </source>
</evidence>
<keyword evidence="2" id="KW-1015">Disulfide bond</keyword>
<feature type="chain" id="PRO_5040774893" description="Peptidase S1 domain-containing protein" evidence="4">
    <location>
        <begin position="18"/>
        <end position="412"/>
    </location>
</feature>
<protein>
    <recommendedName>
        <fullName evidence="5">Peptidase S1 domain-containing protein</fullName>
    </recommendedName>
</protein>
<feature type="region of interest" description="Disordered" evidence="3">
    <location>
        <begin position="159"/>
        <end position="190"/>
    </location>
</feature>
<dbReference type="Gene3D" id="2.40.10.10">
    <property type="entry name" value="Trypsin-like serine proteases"/>
    <property type="match status" value="2"/>
</dbReference>
<evidence type="ECO:0000256" key="2">
    <source>
        <dbReference type="ARBA" id="ARBA00023157"/>
    </source>
</evidence>
<evidence type="ECO:0000256" key="4">
    <source>
        <dbReference type="SAM" id="SignalP"/>
    </source>
</evidence>
<name>A0A9W7GSF4_9STRA</name>
<evidence type="ECO:0000256" key="3">
    <source>
        <dbReference type="SAM" id="MobiDB-lite"/>
    </source>
</evidence>
<keyword evidence="4" id="KW-0732">Signal</keyword>
<dbReference type="SUPFAM" id="SSF50494">
    <property type="entry name" value="Trypsin-like serine proteases"/>
    <property type="match status" value="2"/>
</dbReference>
<dbReference type="EMBL" id="BRYA01000489">
    <property type="protein sequence ID" value="GMI49293.1"/>
    <property type="molecule type" value="Genomic_DNA"/>
</dbReference>
<dbReference type="PROSITE" id="PS50240">
    <property type="entry name" value="TRYPSIN_DOM"/>
    <property type="match status" value="1"/>
</dbReference>
<sequence length="412" mass="44000">MKLLHLCLVFLCQNVRGEYPGPIDTSIDSNADGMPDKLRYADDIPIYPGSRCGENFKLSPPDSDFGRNTDTLLCVGRPVNGAKEQDGDSGGPVYTEIDGVRVQVGVNTGSYPADYFRNGGPADTHIGYYTRVDSPTIKPWLAEILAGNLAAAKAMTCSELGGKTSPDPNPPDRRRLDNNGKQRRLISGATEQATETQFPELTSTGGLYTDESGTKVWDAGCDGTLIKSNAVLLAAHCFTNTEMEASKDQMRLWPGAWNIADPGASESKMRFASEVIRHPCYTLTNYPACLDASYPNDCSDKSKPMEDIAVAILEGDAAVGLATTPLLGQGDHADVVLEFPVLGTIAGLGRYCDPAADEDPSKCTMEDYIVPSDGDEDGDADEVVDGDSSGMTLQIAPLWLSVGLACLIIAIN</sequence>
<feature type="signal peptide" evidence="4">
    <location>
        <begin position="1"/>
        <end position="17"/>
    </location>
</feature>
<organism evidence="6 7">
    <name type="scientific">Triparma columacea</name>
    <dbReference type="NCBI Taxonomy" id="722753"/>
    <lineage>
        <taxon>Eukaryota</taxon>
        <taxon>Sar</taxon>
        <taxon>Stramenopiles</taxon>
        <taxon>Ochrophyta</taxon>
        <taxon>Bolidophyceae</taxon>
        <taxon>Parmales</taxon>
        <taxon>Triparmaceae</taxon>
        <taxon>Triparma</taxon>
    </lineage>
</organism>
<evidence type="ECO:0000313" key="7">
    <source>
        <dbReference type="Proteomes" id="UP001165065"/>
    </source>
</evidence>
<dbReference type="InterPro" id="IPR043504">
    <property type="entry name" value="Peptidase_S1_PA_chymotrypsin"/>
</dbReference>
<dbReference type="Proteomes" id="UP001165065">
    <property type="component" value="Unassembled WGS sequence"/>
</dbReference>
<evidence type="ECO:0000313" key="6">
    <source>
        <dbReference type="EMBL" id="GMI49293.1"/>
    </source>
</evidence>
<dbReference type="InterPro" id="IPR001254">
    <property type="entry name" value="Trypsin_dom"/>
</dbReference>
<accession>A0A9W7GSF4</accession>
<keyword evidence="1" id="KW-0843">Virulence</keyword>
<feature type="domain" description="Peptidase S1" evidence="5">
    <location>
        <begin position="185"/>
        <end position="412"/>
    </location>
</feature>
<proteinExistence type="predicted"/>
<dbReference type="GO" id="GO:0006508">
    <property type="term" value="P:proteolysis"/>
    <property type="evidence" value="ECO:0007669"/>
    <property type="project" value="InterPro"/>
</dbReference>
<gene>
    <name evidence="6" type="ORF">TrCOL_g5194</name>
</gene>
<dbReference type="InterPro" id="IPR051487">
    <property type="entry name" value="Ser/Thr_Proteases_Immune/Dev"/>
</dbReference>
<keyword evidence="7" id="KW-1185">Reference proteome</keyword>
<reference evidence="7" key="1">
    <citation type="journal article" date="2023" name="Commun. Biol.">
        <title>Genome analysis of Parmales, the sister group of diatoms, reveals the evolutionary specialization of diatoms from phago-mixotrophs to photoautotrophs.</title>
        <authorList>
            <person name="Ban H."/>
            <person name="Sato S."/>
            <person name="Yoshikawa S."/>
            <person name="Yamada K."/>
            <person name="Nakamura Y."/>
            <person name="Ichinomiya M."/>
            <person name="Sato N."/>
            <person name="Blanc-Mathieu R."/>
            <person name="Endo H."/>
            <person name="Kuwata A."/>
            <person name="Ogata H."/>
        </authorList>
    </citation>
    <scope>NUCLEOTIDE SEQUENCE [LARGE SCALE GENOMIC DNA]</scope>
</reference>
<dbReference type="GO" id="GO:0004252">
    <property type="term" value="F:serine-type endopeptidase activity"/>
    <property type="evidence" value="ECO:0007669"/>
    <property type="project" value="InterPro"/>
</dbReference>
<dbReference type="InterPro" id="IPR009003">
    <property type="entry name" value="Peptidase_S1_PA"/>
</dbReference>
<dbReference type="PANTHER" id="PTHR24256">
    <property type="entry name" value="TRYPTASE-RELATED"/>
    <property type="match status" value="1"/>
</dbReference>
<feature type="compositionally biased region" description="Basic and acidic residues" evidence="3">
    <location>
        <begin position="170"/>
        <end position="180"/>
    </location>
</feature>
<comment type="caution">
    <text evidence="6">The sequence shown here is derived from an EMBL/GenBank/DDBJ whole genome shotgun (WGS) entry which is preliminary data.</text>
</comment>
<evidence type="ECO:0000259" key="5">
    <source>
        <dbReference type="PROSITE" id="PS50240"/>
    </source>
</evidence>